<proteinExistence type="predicted"/>
<keyword evidence="2" id="KW-1185">Reference proteome</keyword>
<dbReference type="EMBL" id="KM507819">
    <property type="protein sequence ID" value="AIT14105.1"/>
    <property type="molecule type" value="Genomic_DNA"/>
</dbReference>
<dbReference type="OrthoDB" id="12546at10239"/>
<organism evidence="1 2">
    <name type="scientific">Escherichia phage 121Q</name>
    <dbReference type="NCBI Taxonomy" id="1555202"/>
    <lineage>
        <taxon>Viruses</taxon>
        <taxon>Duplodnaviria</taxon>
        <taxon>Heunggongvirae</taxon>
        <taxon>Uroviricota</taxon>
        <taxon>Caudoviricetes</taxon>
        <taxon>Asteriusvirus</taxon>
        <taxon>Asteriusvirus av121Q</taxon>
    </lineage>
</organism>
<sequence>MNIDLKGATRTVILIGEYAIKIPTFKSWKLFLTGMIANLNERSWMQYSNRSDSSICPTLWSSCTGLVTVQKRCKPVQHRGLFWVELCALASKSELSTDFFYSDAKPENFGYLGGKLVKLDYGD</sequence>
<gene>
    <name evidence="1" type="primary">215</name>
    <name evidence="1" type="ORF">PBI_121Q_215</name>
</gene>
<evidence type="ECO:0000313" key="2">
    <source>
        <dbReference type="Proteomes" id="UP000029889"/>
    </source>
</evidence>
<dbReference type="KEGG" id="vg:22111255"/>
<accession>A0A097EXG6</accession>
<name>A0A097EXG6_9CAUD</name>
<reference evidence="1 2" key="1">
    <citation type="submission" date="2014-09" db="EMBL/GenBank/DDBJ databases">
        <authorList>
            <person name="Lapin J.S."/>
            <person name="Pope W.H."/>
            <person name="Hua J."/>
            <person name="Ford M.E."/>
            <person name="Conway J.F."/>
            <person name="Hatfull G.F."/>
            <person name="Hendrix R.W."/>
        </authorList>
    </citation>
    <scope>NUCLEOTIDE SEQUENCE [LARGE SCALE GENOMIC DNA]</scope>
</reference>
<dbReference type="RefSeq" id="YP_009101802.1">
    <property type="nucleotide sequence ID" value="NC_025447.1"/>
</dbReference>
<dbReference type="GeneID" id="22111255"/>
<protein>
    <submittedName>
        <fullName evidence="1">Uncharacterized protein</fullName>
    </submittedName>
</protein>
<evidence type="ECO:0000313" key="1">
    <source>
        <dbReference type="EMBL" id="AIT14105.1"/>
    </source>
</evidence>
<dbReference type="Proteomes" id="UP000029889">
    <property type="component" value="Segment"/>
</dbReference>